<dbReference type="STRING" id="344612.A1CPS2"/>
<protein>
    <submittedName>
        <fullName evidence="2">Uncharacterized protein</fullName>
    </submittedName>
</protein>
<keyword evidence="3" id="KW-1185">Reference proteome</keyword>
<dbReference type="HOGENOM" id="CLU_769452_0_0_1"/>
<dbReference type="EMBL" id="DS027059">
    <property type="protein sequence ID" value="EAW07643.1"/>
    <property type="molecule type" value="Genomic_DNA"/>
</dbReference>
<dbReference type="eggNOG" id="ENOG502SWGH">
    <property type="taxonomic scope" value="Eukaryota"/>
</dbReference>
<dbReference type="AlphaFoldDB" id="A1CPS2"/>
<feature type="compositionally biased region" description="Low complexity" evidence="1">
    <location>
        <begin position="109"/>
        <end position="119"/>
    </location>
</feature>
<proteinExistence type="predicted"/>
<dbReference type="OrthoDB" id="5409998at2759"/>
<evidence type="ECO:0000313" key="2">
    <source>
        <dbReference type="EMBL" id="EAW07643.1"/>
    </source>
</evidence>
<name>A1CPS2_ASPCL</name>
<evidence type="ECO:0000256" key="1">
    <source>
        <dbReference type="SAM" id="MobiDB-lite"/>
    </source>
</evidence>
<sequence>MGRFFRAGGSMQARSRLKKSIPASHERFQTALDDLSEQIFMAKAFLERDYEELRATRAALQPAEDVVMEEPDQRLGSEAAPESPRKEEIEPETEQADVKAAEEPVTTHQPSGAEQAQPEAAEKPVKVEKEDEPTPVPDQPMHGATDINFDSVLPDTGGGPNEFDLHLDFGDDDIGNQNFLSGSGLGSAGMGGEPSADQPGALDSAFPEAGDDGGNIPSGGDAFDLEFQKADTFPGQGQPADGQTGNNADDVIGPGESSFDDLFMENENFGGDGLGGQNLLGDELMNINELDDSWFS</sequence>
<feature type="compositionally biased region" description="Gly residues" evidence="1">
    <location>
        <begin position="183"/>
        <end position="192"/>
    </location>
</feature>
<feature type="region of interest" description="Disordered" evidence="1">
    <location>
        <begin position="1"/>
        <end position="21"/>
    </location>
</feature>
<dbReference type="VEuPathDB" id="FungiDB:ACLA_023570"/>
<reference evidence="2 3" key="1">
    <citation type="journal article" date="2008" name="PLoS Genet.">
        <title>Genomic islands in the pathogenic filamentous fungus Aspergillus fumigatus.</title>
        <authorList>
            <person name="Fedorova N.D."/>
            <person name="Khaldi N."/>
            <person name="Joardar V.S."/>
            <person name="Maiti R."/>
            <person name="Amedeo P."/>
            <person name="Anderson M.J."/>
            <person name="Crabtree J."/>
            <person name="Silva J.C."/>
            <person name="Badger J.H."/>
            <person name="Albarraq A."/>
            <person name="Angiuoli S."/>
            <person name="Bussey H."/>
            <person name="Bowyer P."/>
            <person name="Cotty P.J."/>
            <person name="Dyer P.S."/>
            <person name="Egan A."/>
            <person name="Galens K."/>
            <person name="Fraser-Liggett C.M."/>
            <person name="Haas B.J."/>
            <person name="Inman J.M."/>
            <person name="Kent R."/>
            <person name="Lemieux S."/>
            <person name="Malavazi I."/>
            <person name="Orvis J."/>
            <person name="Roemer T."/>
            <person name="Ronning C.M."/>
            <person name="Sundaram J.P."/>
            <person name="Sutton G."/>
            <person name="Turner G."/>
            <person name="Venter J.C."/>
            <person name="White O.R."/>
            <person name="Whitty B.R."/>
            <person name="Youngman P."/>
            <person name="Wolfe K.H."/>
            <person name="Goldman G.H."/>
            <person name="Wortman J.R."/>
            <person name="Jiang B."/>
            <person name="Denning D.W."/>
            <person name="Nierman W.C."/>
        </authorList>
    </citation>
    <scope>NUCLEOTIDE SEQUENCE [LARGE SCALE GENOMIC DNA]</scope>
    <source>
        <strain evidence="3">ATCC 1007 / CBS 513.65 / DSM 816 / NCTC 3887 / NRRL 1</strain>
    </source>
</reference>
<dbReference type="Proteomes" id="UP000006701">
    <property type="component" value="Unassembled WGS sequence"/>
</dbReference>
<feature type="region of interest" description="Disordered" evidence="1">
    <location>
        <begin position="60"/>
        <end position="261"/>
    </location>
</feature>
<dbReference type="OMA" id="MGPAESN"/>
<gene>
    <name evidence="2" type="ORF">ACLA_023570</name>
</gene>
<dbReference type="GeneID" id="4700800"/>
<dbReference type="KEGG" id="act:ACLA_023570"/>
<feature type="compositionally biased region" description="Basic and acidic residues" evidence="1">
    <location>
        <begin position="120"/>
        <end position="129"/>
    </location>
</feature>
<accession>A1CPS2</accession>
<dbReference type="RefSeq" id="XP_001269069.1">
    <property type="nucleotide sequence ID" value="XM_001269068.1"/>
</dbReference>
<evidence type="ECO:0000313" key="3">
    <source>
        <dbReference type="Proteomes" id="UP000006701"/>
    </source>
</evidence>
<organism evidence="2 3">
    <name type="scientific">Aspergillus clavatus (strain ATCC 1007 / CBS 513.65 / DSM 816 / NCTC 3887 / NRRL 1 / QM 1276 / 107)</name>
    <dbReference type="NCBI Taxonomy" id="344612"/>
    <lineage>
        <taxon>Eukaryota</taxon>
        <taxon>Fungi</taxon>
        <taxon>Dikarya</taxon>
        <taxon>Ascomycota</taxon>
        <taxon>Pezizomycotina</taxon>
        <taxon>Eurotiomycetes</taxon>
        <taxon>Eurotiomycetidae</taxon>
        <taxon>Eurotiales</taxon>
        <taxon>Aspergillaceae</taxon>
        <taxon>Aspergillus</taxon>
        <taxon>Aspergillus subgen. Fumigati</taxon>
    </lineage>
</organism>